<dbReference type="SUPFAM" id="SSF75217">
    <property type="entry name" value="alpha/beta knot"/>
    <property type="match status" value="1"/>
</dbReference>
<reference evidence="5 6" key="1">
    <citation type="journal article" date="2016" name="Gut Pathog.">
        <title>Whole genome sequencing of "Faecalibaculum rodentium" ALO17, isolated from C57BL/6J laboratory mouse feces.</title>
        <authorList>
            <person name="Lim S."/>
            <person name="Chang D.H."/>
            <person name="Ahn S."/>
            <person name="Kim B.C."/>
        </authorList>
    </citation>
    <scope>NUCLEOTIDE SEQUENCE [LARGE SCALE GENOMIC DNA]</scope>
    <source>
        <strain evidence="5 6">Alo17</strain>
    </source>
</reference>
<dbReference type="GO" id="GO:0005829">
    <property type="term" value="C:cytosol"/>
    <property type="evidence" value="ECO:0007669"/>
    <property type="project" value="TreeGrafter"/>
</dbReference>
<dbReference type="InterPro" id="IPR029028">
    <property type="entry name" value="Alpha/beta_knot_MTases"/>
</dbReference>
<dbReference type="InterPro" id="IPR013123">
    <property type="entry name" value="SpoU_subst-bd"/>
</dbReference>
<evidence type="ECO:0000313" key="5">
    <source>
        <dbReference type="EMBL" id="AMK54466.1"/>
    </source>
</evidence>
<dbReference type="InterPro" id="IPR004441">
    <property type="entry name" value="rRNA_MeTrfase_TrmH"/>
</dbReference>
<dbReference type="Pfam" id="PF00588">
    <property type="entry name" value="SpoU_methylase"/>
    <property type="match status" value="1"/>
</dbReference>
<dbReference type="KEGG" id="fro:AALO17_13320"/>
<dbReference type="SUPFAM" id="SSF55315">
    <property type="entry name" value="L30e-like"/>
    <property type="match status" value="1"/>
</dbReference>
<dbReference type="RefSeq" id="WP_067556875.1">
    <property type="nucleotide sequence ID" value="NZ_CANAUQ010000060.1"/>
</dbReference>
<dbReference type="PANTHER" id="PTHR46429:SF1">
    <property type="entry name" value="23S RRNA (GUANOSINE-2'-O-)-METHYLTRANSFERASE RLMB"/>
    <property type="match status" value="1"/>
</dbReference>
<accession>A0A140DUY9</accession>
<dbReference type="GO" id="GO:0008173">
    <property type="term" value="F:RNA methyltransferase activity"/>
    <property type="evidence" value="ECO:0007669"/>
    <property type="project" value="InterPro"/>
</dbReference>
<dbReference type="Pfam" id="PF08032">
    <property type="entry name" value="SpoU_sub_bind"/>
    <property type="match status" value="1"/>
</dbReference>
<proteinExistence type="inferred from homology"/>
<gene>
    <name evidence="5" type="ORF">AALO17_13320</name>
</gene>
<dbReference type="InterPro" id="IPR029064">
    <property type="entry name" value="Ribosomal_eL30-like_sf"/>
</dbReference>
<dbReference type="EMBL" id="CP011391">
    <property type="protein sequence ID" value="AMK54466.1"/>
    <property type="molecule type" value="Genomic_DNA"/>
</dbReference>
<dbReference type="GO" id="GO:0003723">
    <property type="term" value="F:RNA binding"/>
    <property type="evidence" value="ECO:0007669"/>
    <property type="project" value="InterPro"/>
</dbReference>
<keyword evidence="2" id="KW-0489">Methyltransferase</keyword>
<organism evidence="5 6">
    <name type="scientific">Faecalibaculum rodentium</name>
    <dbReference type="NCBI Taxonomy" id="1702221"/>
    <lineage>
        <taxon>Bacteria</taxon>
        <taxon>Bacillati</taxon>
        <taxon>Bacillota</taxon>
        <taxon>Erysipelotrichia</taxon>
        <taxon>Erysipelotrichales</taxon>
        <taxon>Erysipelotrichaceae</taxon>
        <taxon>Faecalibaculum</taxon>
    </lineage>
</organism>
<comment type="similarity">
    <text evidence="1">Belongs to the class IV-like SAM-binding methyltransferase superfamily. RNA methyltransferase TrmH family.</text>
</comment>
<dbReference type="PANTHER" id="PTHR46429">
    <property type="entry name" value="23S RRNA (GUANOSINE-2'-O-)-METHYLTRANSFERASE RLMB"/>
    <property type="match status" value="1"/>
</dbReference>
<name>A0A140DUY9_9FIRM</name>
<dbReference type="Proteomes" id="UP000069771">
    <property type="component" value="Chromosome"/>
</dbReference>
<evidence type="ECO:0000256" key="1">
    <source>
        <dbReference type="ARBA" id="ARBA00007228"/>
    </source>
</evidence>
<feature type="domain" description="RNA 2-O ribose methyltransferase substrate binding" evidence="4">
    <location>
        <begin position="8"/>
        <end position="84"/>
    </location>
</feature>
<dbReference type="GO" id="GO:0032259">
    <property type="term" value="P:methylation"/>
    <property type="evidence" value="ECO:0007669"/>
    <property type="project" value="UniProtKB-KW"/>
</dbReference>
<sequence length="248" mass="27070">MSGMETILLEGTLSCKAMIETHPGRTRILYTDEKKRTRDFSWIIRKAREAGIPVMPCSRKTLDERSGSKSHGGMLLETEPVQIPELKKTGTHAGFVCYVEGVEDPHNLGSVCRTLYAAGCTLLVLPARNWDAVQPVVMRASAGTFARLSVACVQRPEDLTGWMQSAGIPILCAERKDARPVFGFHWPASFCLCIGGALRGLSRTVTDAAGQNLYIPYLSDMKAALDTPSAAAVFAFAYAGEQYEAEHK</sequence>
<dbReference type="STRING" id="1702221.AALO17_13320"/>
<keyword evidence="6" id="KW-1185">Reference proteome</keyword>
<evidence type="ECO:0000259" key="4">
    <source>
        <dbReference type="SMART" id="SM00967"/>
    </source>
</evidence>
<dbReference type="Gene3D" id="3.30.1330.30">
    <property type="match status" value="1"/>
</dbReference>
<dbReference type="InterPro" id="IPR029026">
    <property type="entry name" value="tRNA_m1G_MTases_N"/>
</dbReference>
<dbReference type="Gene3D" id="3.40.1280.10">
    <property type="match status" value="1"/>
</dbReference>
<dbReference type="AlphaFoldDB" id="A0A140DUY9"/>
<keyword evidence="3" id="KW-0808">Transferase</keyword>
<dbReference type="SMART" id="SM00967">
    <property type="entry name" value="SpoU_sub_bind"/>
    <property type="match status" value="1"/>
</dbReference>
<evidence type="ECO:0000256" key="3">
    <source>
        <dbReference type="ARBA" id="ARBA00022679"/>
    </source>
</evidence>
<evidence type="ECO:0000256" key="2">
    <source>
        <dbReference type="ARBA" id="ARBA00022603"/>
    </source>
</evidence>
<dbReference type="GO" id="GO:0006396">
    <property type="term" value="P:RNA processing"/>
    <property type="evidence" value="ECO:0007669"/>
    <property type="project" value="InterPro"/>
</dbReference>
<evidence type="ECO:0000313" key="6">
    <source>
        <dbReference type="Proteomes" id="UP000069771"/>
    </source>
</evidence>
<protein>
    <recommendedName>
        <fullName evidence="4">RNA 2-O ribose methyltransferase substrate binding domain-containing protein</fullName>
    </recommendedName>
</protein>
<dbReference type="InterPro" id="IPR001537">
    <property type="entry name" value="SpoU_MeTrfase"/>
</dbReference>